<organism evidence="1">
    <name type="scientific">Oikopleura dioica</name>
    <name type="common">Tunicate</name>
    <dbReference type="NCBI Taxonomy" id="34765"/>
    <lineage>
        <taxon>Eukaryota</taxon>
        <taxon>Metazoa</taxon>
        <taxon>Chordata</taxon>
        <taxon>Tunicata</taxon>
        <taxon>Appendicularia</taxon>
        <taxon>Copelata</taxon>
        <taxon>Oikopleuridae</taxon>
        <taxon>Oikopleura</taxon>
    </lineage>
</organism>
<sequence>MQRDQKVHLHQHQNRVISPRKAGNIRSYNITPNQSLTFMTSSFSPHRSTICNLRRSLITLLLHQFCPAHFFDLKKLCFTNLINPNAHAKETIHSL</sequence>
<evidence type="ECO:0000313" key="1">
    <source>
        <dbReference type="EMBL" id="CBY31823.1"/>
    </source>
</evidence>
<name>E4Y873_OIKDI</name>
<proteinExistence type="predicted"/>
<accession>E4Y873</accession>
<gene>
    <name evidence="1" type="ORF">GSOID_T00029037001</name>
</gene>
<reference evidence="1" key="1">
    <citation type="journal article" date="2010" name="Science">
        <title>Plasticity of animal genome architecture unmasked by rapid evolution of a pelagic tunicate.</title>
        <authorList>
            <person name="Denoeud F."/>
            <person name="Henriet S."/>
            <person name="Mungpakdee S."/>
            <person name="Aury J.M."/>
            <person name="Da Silva C."/>
            <person name="Brinkmann H."/>
            <person name="Mikhaleva J."/>
            <person name="Olsen L.C."/>
            <person name="Jubin C."/>
            <person name="Canestro C."/>
            <person name="Bouquet J.M."/>
            <person name="Danks G."/>
            <person name="Poulain J."/>
            <person name="Campsteijn C."/>
            <person name="Adamski M."/>
            <person name="Cross I."/>
            <person name="Yadetie F."/>
            <person name="Muffato M."/>
            <person name="Louis A."/>
            <person name="Butcher S."/>
            <person name="Tsagkogeorga G."/>
            <person name="Konrad A."/>
            <person name="Singh S."/>
            <person name="Jensen M.F."/>
            <person name="Cong E.H."/>
            <person name="Eikeseth-Otteraa H."/>
            <person name="Noel B."/>
            <person name="Anthouard V."/>
            <person name="Porcel B.M."/>
            <person name="Kachouri-Lafond R."/>
            <person name="Nishino A."/>
            <person name="Ugolini M."/>
            <person name="Chourrout P."/>
            <person name="Nishida H."/>
            <person name="Aasland R."/>
            <person name="Huzurbazar S."/>
            <person name="Westhof E."/>
            <person name="Delsuc F."/>
            <person name="Lehrach H."/>
            <person name="Reinhardt R."/>
            <person name="Weissenbach J."/>
            <person name="Roy S.W."/>
            <person name="Artiguenave F."/>
            <person name="Postlethwait J.H."/>
            <person name="Manak J.R."/>
            <person name="Thompson E.M."/>
            <person name="Jaillon O."/>
            <person name="Du Pasquier L."/>
            <person name="Boudinot P."/>
            <person name="Liberles D.A."/>
            <person name="Volff J.N."/>
            <person name="Philippe H."/>
            <person name="Lenhard B."/>
            <person name="Roest Crollius H."/>
            <person name="Wincker P."/>
            <person name="Chourrout D."/>
        </authorList>
    </citation>
    <scope>NUCLEOTIDE SEQUENCE [LARGE SCALE GENOMIC DNA]</scope>
</reference>
<protein>
    <submittedName>
        <fullName evidence="1">Uncharacterized protein</fullName>
    </submittedName>
</protein>
<dbReference type="AlphaFoldDB" id="E4Y873"/>
<dbReference type="EMBL" id="FN654318">
    <property type="protein sequence ID" value="CBY31823.1"/>
    <property type="molecule type" value="Genomic_DNA"/>
</dbReference>
<dbReference type="Proteomes" id="UP000011014">
    <property type="component" value="Unassembled WGS sequence"/>
</dbReference>